<dbReference type="InterPro" id="IPR001965">
    <property type="entry name" value="Znf_PHD"/>
</dbReference>
<dbReference type="SUPFAM" id="SSF57903">
    <property type="entry name" value="FYVE/PHD zinc finger"/>
    <property type="match status" value="1"/>
</dbReference>
<proteinExistence type="predicted"/>
<dbReference type="Pfam" id="PF16135">
    <property type="entry name" value="TDBD"/>
    <property type="match status" value="1"/>
</dbReference>
<evidence type="ECO:0000256" key="2">
    <source>
        <dbReference type="ARBA" id="ARBA00022723"/>
    </source>
</evidence>
<dbReference type="Pfam" id="PF00628">
    <property type="entry name" value="PHD"/>
    <property type="match status" value="1"/>
</dbReference>
<dbReference type="PANTHER" id="PTHR46309:SF5">
    <property type="entry name" value="GNAT FAMILY ACETYLTRANSFERASE"/>
    <property type="match status" value="1"/>
</dbReference>
<dbReference type="PANTHER" id="PTHR46309">
    <property type="entry name" value="PHD FINGER PROTEIN 12"/>
    <property type="match status" value="1"/>
</dbReference>
<dbReference type="InterPro" id="IPR032308">
    <property type="entry name" value="TDBD"/>
</dbReference>
<dbReference type="InterPro" id="IPR013083">
    <property type="entry name" value="Znf_RING/FYVE/PHD"/>
</dbReference>
<organism evidence="9 10">
    <name type="scientific">Xanthoceras sorbifolium</name>
    <dbReference type="NCBI Taxonomy" id="99658"/>
    <lineage>
        <taxon>Eukaryota</taxon>
        <taxon>Viridiplantae</taxon>
        <taxon>Streptophyta</taxon>
        <taxon>Embryophyta</taxon>
        <taxon>Tracheophyta</taxon>
        <taxon>Spermatophyta</taxon>
        <taxon>Magnoliopsida</taxon>
        <taxon>eudicotyledons</taxon>
        <taxon>Gunneridae</taxon>
        <taxon>Pentapetalae</taxon>
        <taxon>rosids</taxon>
        <taxon>malvids</taxon>
        <taxon>Sapindales</taxon>
        <taxon>Sapindaceae</taxon>
        <taxon>Xanthoceroideae</taxon>
        <taxon>Xanthoceras</taxon>
    </lineage>
</organism>
<feature type="compositionally biased region" description="Basic residues" evidence="7">
    <location>
        <begin position="86"/>
        <end position="100"/>
    </location>
</feature>
<dbReference type="InterPro" id="IPR011011">
    <property type="entry name" value="Znf_FYVE_PHD"/>
</dbReference>
<dbReference type="Proteomes" id="UP000827721">
    <property type="component" value="Unassembled WGS sequence"/>
</dbReference>
<reference evidence="9 10" key="1">
    <citation type="submission" date="2021-02" db="EMBL/GenBank/DDBJ databases">
        <title>Plant Genome Project.</title>
        <authorList>
            <person name="Zhang R.-G."/>
        </authorList>
    </citation>
    <scope>NUCLEOTIDE SEQUENCE [LARGE SCALE GENOMIC DNA]</scope>
    <source>
        <tissue evidence="9">Leaves</tissue>
    </source>
</reference>
<dbReference type="InterPro" id="IPR042163">
    <property type="entry name" value="PHF12"/>
</dbReference>
<dbReference type="InterPro" id="IPR019787">
    <property type="entry name" value="Znf_PHD-finger"/>
</dbReference>
<dbReference type="InterPro" id="IPR056511">
    <property type="entry name" value="IDM1_C"/>
</dbReference>
<keyword evidence="5" id="KW-0539">Nucleus</keyword>
<dbReference type="PROSITE" id="PS50016">
    <property type="entry name" value="ZF_PHD_2"/>
    <property type="match status" value="1"/>
</dbReference>
<feature type="compositionally biased region" description="Low complexity" evidence="7">
    <location>
        <begin position="540"/>
        <end position="557"/>
    </location>
</feature>
<keyword evidence="2" id="KW-0479">Metal-binding</keyword>
<feature type="compositionally biased region" description="Polar residues" evidence="7">
    <location>
        <begin position="52"/>
        <end position="66"/>
    </location>
</feature>
<comment type="caution">
    <text evidence="9">The sequence shown here is derived from an EMBL/GenBank/DDBJ whole genome shotgun (WGS) entry which is preliminary data.</text>
</comment>
<dbReference type="Gene3D" id="3.30.40.10">
    <property type="entry name" value="Zinc/RING finger domain, C3HC4 (zinc finger)"/>
    <property type="match status" value="1"/>
</dbReference>
<dbReference type="InterPro" id="IPR019786">
    <property type="entry name" value="Zinc_finger_PHD-type_CS"/>
</dbReference>
<feature type="region of interest" description="Disordered" evidence="7">
    <location>
        <begin position="1"/>
        <end position="100"/>
    </location>
</feature>
<accession>A0ABQ8H6Z8</accession>
<evidence type="ECO:0000256" key="7">
    <source>
        <dbReference type="SAM" id="MobiDB-lite"/>
    </source>
</evidence>
<feature type="region of interest" description="Disordered" evidence="7">
    <location>
        <begin position="508"/>
        <end position="557"/>
    </location>
</feature>
<evidence type="ECO:0000256" key="3">
    <source>
        <dbReference type="ARBA" id="ARBA00022771"/>
    </source>
</evidence>
<evidence type="ECO:0000256" key="6">
    <source>
        <dbReference type="PROSITE-ProRule" id="PRU00146"/>
    </source>
</evidence>
<comment type="subcellular location">
    <subcellularLocation>
        <location evidence="1">Nucleus</location>
    </subcellularLocation>
</comment>
<feature type="domain" description="PHD-type" evidence="8">
    <location>
        <begin position="237"/>
        <end position="282"/>
    </location>
</feature>
<evidence type="ECO:0000313" key="10">
    <source>
        <dbReference type="Proteomes" id="UP000827721"/>
    </source>
</evidence>
<dbReference type="SMART" id="SM00249">
    <property type="entry name" value="PHD"/>
    <property type="match status" value="1"/>
</dbReference>
<dbReference type="Pfam" id="PF23209">
    <property type="entry name" value="IDM1_C"/>
    <property type="match status" value="1"/>
</dbReference>
<feature type="compositionally biased region" description="Basic and acidic residues" evidence="7">
    <location>
        <begin position="13"/>
        <end position="32"/>
    </location>
</feature>
<keyword evidence="10" id="KW-1185">Reference proteome</keyword>
<gene>
    <name evidence="9" type="ORF">JRO89_XS13G0065600</name>
</gene>
<dbReference type="EMBL" id="JAFEMO010000013">
    <property type="protein sequence ID" value="KAH7549679.1"/>
    <property type="molecule type" value="Genomic_DNA"/>
</dbReference>
<dbReference type="PROSITE" id="PS01359">
    <property type="entry name" value="ZF_PHD_1"/>
    <property type="match status" value="1"/>
</dbReference>
<name>A0ABQ8H6Z8_9ROSI</name>
<sequence>MAYKMRPRNQRVNYDERADFSASGDESHDSTHSDPNYTRSRRRKRSQAQANIDVNTSGAAADQMQQHGDGADASSSRNIGVTGRTSARRRPQVRRRRRRTNLVQNPVTKGEVPVPEPEPDIKTILSWLTDKGILPEGQEVFYLNNGITLGHIHKGGVRCRCCEQVLNVYEFERHQHSNFNEPYNNVVTMGPSRTKLLELMIYAWNREDEVAHHRFFDVEVLRTGASAGAVDWSDESDDACMICADGGDLICCDTCPSTFHYSCMGMQNIPKEDWQCYYCLCKYCLVPSGNVESCLQCEKKYHSKCQEERNILVLRNGSSFCDTTCANIYNGLKNMVGARNELDDGLSWSLLQQMQVMEPVSEAEKHRIMETNCKIGVAWTVMDECFESNIDRHTGIDVLQRVIYNCGVHGSKIAEIPFIATRPGYRRQRMLRKLFNAIESTLCRLKVENIIIPSVDEVVGMWKKEYGFFSIRDELMNELVKHNTLTFPTVVRLQKSLVARPTEAKPYYEEANGAAKNPSRVLTKDNADNNPSRPVHMEVNGADNNRNENNLNPNYNSRKILPFDLNLEPPDDDDDNVVYN</sequence>
<evidence type="ECO:0000256" key="1">
    <source>
        <dbReference type="ARBA" id="ARBA00004123"/>
    </source>
</evidence>
<protein>
    <recommendedName>
        <fullName evidence="8">PHD-type domain-containing protein</fullName>
    </recommendedName>
</protein>
<evidence type="ECO:0000256" key="5">
    <source>
        <dbReference type="ARBA" id="ARBA00023242"/>
    </source>
</evidence>
<evidence type="ECO:0000256" key="4">
    <source>
        <dbReference type="ARBA" id="ARBA00022833"/>
    </source>
</evidence>
<keyword evidence="3 6" id="KW-0863">Zinc-finger</keyword>
<evidence type="ECO:0000259" key="8">
    <source>
        <dbReference type="PROSITE" id="PS50016"/>
    </source>
</evidence>
<keyword evidence="4" id="KW-0862">Zinc</keyword>
<evidence type="ECO:0000313" key="9">
    <source>
        <dbReference type="EMBL" id="KAH7549679.1"/>
    </source>
</evidence>